<keyword evidence="1" id="KW-0472">Membrane</keyword>
<evidence type="ECO:0000256" key="1">
    <source>
        <dbReference type="SAM" id="Phobius"/>
    </source>
</evidence>
<comment type="caution">
    <text evidence="2">The sequence shown here is derived from an EMBL/GenBank/DDBJ whole genome shotgun (WGS) entry which is preliminary data.</text>
</comment>
<name>A0A448WPB2_9PLAT</name>
<gene>
    <name evidence="2" type="ORF">PXEA_LOCUS10209</name>
</gene>
<evidence type="ECO:0000313" key="3">
    <source>
        <dbReference type="Proteomes" id="UP000784294"/>
    </source>
</evidence>
<evidence type="ECO:0000313" key="2">
    <source>
        <dbReference type="EMBL" id="VEL16769.1"/>
    </source>
</evidence>
<feature type="transmembrane region" description="Helical" evidence="1">
    <location>
        <begin position="121"/>
        <end position="146"/>
    </location>
</feature>
<evidence type="ECO:0008006" key="4">
    <source>
        <dbReference type="Google" id="ProtNLM"/>
    </source>
</evidence>
<keyword evidence="1" id="KW-0812">Transmembrane</keyword>
<dbReference type="EMBL" id="CAAALY010029808">
    <property type="protein sequence ID" value="VEL16769.1"/>
    <property type="molecule type" value="Genomic_DNA"/>
</dbReference>
<keyword evidence="3" id="KW-1185">Reference proteome</keyword>
<dbReference type="AlphaFoldDB" id="A0A448WPB2"/>
<accession>A0A448WPB2</accession>
<organism evidence="2 3">
    <name type="scientific">Protopolystoma xenopodis</name>
    <dbReference type="NCBI Taxonomy" id="117903"/>
    <lineage>
        <taxon>Eukaryota</taxon>
        <taxon>Metazoa</taxon>
        <taxon>Spiralia</taxon>
        <taxon>Lophotrochozoa</taxon>
        <taxon>Platyhelminthes</taxon>
        <taxon>Monogenea</taxon>
        <taxon>Polyopisthocotylea</taxon>
        <taxon>Polystomatidea</taxon>
        <taxon>Polystomatidae</taxon>
        <taxon>Protopolystoma</taxon>
    </lineage>
</organism>
<keyword evidence="1" id="KW-1133">Transmembrane helix</keyword>
<sequence length="260" mass="26577">MSSISSRPLTSLGDLQLHDRASKPINAAAYFGVNSVSGQLSLTRALEPTDIGRIVRLTLTASDMAEVPLESTTSLYVLIDDSVPQSQPDDETSQEGASSRGADFSFAGLTSLGSSGSIINFYIIIAIVAASFLICTVLLTAICVVLRRARPDAGMSNMQAGLRAADLASASATATATATATAMATCGPTTPGADLIPKGAACFAGLGAPRNGLLPLHTDADGRSVAYYDAKSTVLGKPGGAKGLLKTFTTFTTSLVLSLV</sequence>
<reference evidence="2" key="1">
    <citation type="submission" date="2018-11" db="EMBL/GenBank/DDBJ databases">
        <authorList>
            <consortium name="Pathogen Informatics"/>
        </authorList>
    </citation>
    <scope>NUCLEOTIDE SEQUENCE</scope>
</reference>
<dbReference type="Proteomes" id="UP000784294">
    <property type="component" value="Unassembled WGS sequence"/>
</dbReference>
<proteinExistence type="predicted"/>
<protein>
    <recommendedName>
        <fullName evidence="4">Cadherin domain-containing protein</fullName>
    </recommendedName>
</protein>